<evidence type="ECO:0000256" key="5">
    <source>
        <dbReference type="ARBA" id="ARBA00015522"/>
    </source>
</evidence>
<evidence type="ECO:0000256" key="8">
    <source>
        <dbReference type="SAM" id="MobiDB-lite"/>
    </source>
</evidence>
<dbReference type="RefSeq" id="XP_066658211.1">
    <property type="nucleotide sequence ID" value="XM_066802883.1"/>
</dbReference>
<gene>
    <name evidence="9" type="ORF">J3D65DRAFT_665990</name>
</gene>
<comment type="caution">
    <text evidence="9">The sequence shown here is derived from an EMBL/GenBank/DDBJ whole genome shotgun (WGS) entry which is preliminary data.</text>
</comment>
<reference evidence="9 10" key="1">
    <citation type="submission" date="2024-04" db="EMBL/GenBank/DDBJ databases">
        <title>Phyllosticta paracitricarpa is synonymous to the EU quarantine fungus P. citricarpa based on phylogenomic analyses.</title>
        <authorList>
            <consortium name="Lawrence Berkeley National Laboratory"/>
            <person name="Van ingen-buijs V.A."/>
            <person name="Van westerhoven A.C."/>
            <person name="Haridas S."/>
            <person name="Skiadas P."/>
            <person name="Martin F."/>
            <person name="Groenewald J.Z."/>
            <person name="Crous P.W."/>
            <person name="Seidl M.F."/>
        </authorList>
    </citation>
    <scope>NUCLEOTIDE SEQUENCE [LARGE SCALE GENOMIC DNA]</scope>
    <source>
        <strain evidence="9 10">CPC 17464</strain>
    </source>
</reference>
<dbReference type="Proteomes" id="UP001360953">
    <property type="component" value="Unassembled WGS sequence"/>
</dbReference>
<comment type="subunit">
    <text evidence="4">Component of the pre-66S ribosomal particle.</text>
</comment>
<evidence type="ECO:0000256" key="2">
    <source>
        <dbReference type="ARBA" id="ARBA00004604"/>
    </source>
</evidence>
<evidence type="ECO:0000256" key="7">
    <source>
        <dbReference type="ARBA" id="ARBA00023274"/>
    </source>
</evidence>
<evidence type="ECO:0000256" key="6">
    <source>
        <dbReference type="ARBA" id="ARBA00023242"/>
    </source>
</evidence>
<dbReference type="PANTHER" id="PTHR13243">
    <property type="entry name" value="HSPC111 PROTEIN-RELATED"/>
    <property type="match status" value="1"/>
</dbReference>
<comment type="function">
    <text evidence="1">Involved in the biogenesis of the 60S ribosomal subunit.</text>
</comment>
<proteinExistence type="inferred from homology"/>
<comment type="similarity">
    <text evidence="3">Belongs to the NOP16 family.</text>
</comment>
<keyword evidence="6" id="KW-0539">Nucleus</keyword>
<dbReference type="PANTHER" id="PTHR13243:SF1">
    <property type="entry name" value="NUCLEOLAR PROTEIN 16"/>
    <property type="match status" value="1"/>
</dbReference>
<dbReference type="Pfam" id="PF09420">
    <property type="entry name" value="Nop16"/>
    <property type="match status" value="1"/>
</dbReference>
<dbReference type="InterPro" id="IPR019002">
    <property type="entry name" value="Ribosome_biogenesis_Nop16"/>
</dbReference>
<protein>
    <recommendedName>
        <fullName evidence="5">Nucleolar protein 16</fullName>
    </recommendedName>
</protein>
<name>A0ABR1M1C0_9PEZI</name>
<evidence type="ECO:0000313" key="10">
    <source>
        <dbReference type="Proteomes" id="UP001360953"/>
    </source>
</evidence>
<feature type="compositionally biased region" description="Basic residues" evidence="8">
    <location>
        <begin position="8"/>
        <end position="27"/>
    </location>
</feature>
<feature type="region of interest" description="Disordered" evidence="8">
    <location>
        <begin position="1"/>
        <end position="29"/>
    </location>
</feature>
<dbReference type="GeneID" id="92035789"/>
<organism evidence="9 10">
    <name type="scientific">Phyllosticta citribraziliensis</name>
    <dbReference type="NCBI Taxonomy" id="989973"/>
    <lineage>
        <taxon>Eukaryota</taxon>
        <taxon>Fungi</taxon>
        <taxon>Dikarya</taxon>
        <taxon>Ascomycota</taxon>
        <taxon>Pezizomycotina</taxon>
        <taxon>Dothideomycetes</taxon>
        <taxon>Dothideomycetes incertae sedis</taxon>
        <taxon>Botryosphaeriales</taxon>
        <taxon>Phyllostictaceae</taxon>
        <taxon>Phyllosticta</taxon>
    </lineage>
</organism>
<evidence type="ECO:0000256" key="1">
    <source>
        <dbReference type="ARBA" id="ARBA00002889"/>
    </source>
</evidence>
<feature type="compositionally biased region" description="Low complexity" evidence="8">
    <location>
        <begin position="75"/>
        <end position="88"/>
    </location>
</feature>
<keyword evidence="10" id="KW-1185">Reference proteome</keyword>
<feature type="compositionally biased region" description="Polar residues" evidence="8">
    <location>
        <begin position="154"/>
        <end position="164"/>
    </location>
</feature>
<comment type="subcellular location">
    <subcellularLocation>
        <location evidence="2">Nucleus</location>
        <location evidence="2">Nucleolus</location>
    </subcellularLocation>
</comment>
<evidence type="ECO:0000256" key="3">
    <source>
        <dbReference type="ARBA" id="ARBA00008479"/>
    </source>
</evidence>
<feature type="compositionally biased region" description="Acidic residues" evidence="8">
    <location>
        <begin position="124"/>
        <end position="133"/>
    </location>
</feature>
<dbReference type="EMBL" id="JBBPEH010000003">
    <property type="protein sequence ID" value="KAK7541280.1"/>
    <property type="molecule type" value="Genomic_DNA"/>
</dbReference>
<sequence length="236" mass="26133">MGRELQKRKNRSSIAKKRQKPKSKKKILSNPIIAANWNQNETLTQNYRRLGLSTKLNRVTGGTERTAKTDNPGTAPLALNPKAAAAAPETQEARIERDPETGEVRIVDDGSNKARANPLNDPLNDLDPDDEEEWHGISEQHSLPQKTKRDGNSAAASSGHNGNTVIAQLEAVAASGERKAPRKQSEREQEWVARLVAKYGDDYARMSRDAKLNPMQQSEGDIKRRVARWKAAAQGQ</sequence>
<accession>A0ABR1M1C0</accession>
<feature type="compositionally biased region" description="Basic and acidic residues" evidence="8">
    <location>
        <begin position="91"/>
        <end position="112"/>
    </location>
</feature>
<evidence type="ECO:0000256" key="4">
    <source>
        <dbReference type="ARBA" id="ARBA00011187"/>
    </source>
</evidence>
<evidence type="ECO:0000313" key="9">
    <source>
        <dbReference type="EMBL" id="KAK7541280.1"/>
    </source>
</evidence>
<feature type="region of interest" description="Disordered" evidence="8">
    <location>
        <begin position="60"/>
        <end position="164"/>
    </location>
</feature>
<keyword evidence="7" id="KW-0687">Ribonucleoprotein</keyword>